<dbReference type="RefSeq" id="WP_160593568.1">
    <property type="nucleotide sequence ID" value="NZ_CP047895.1"/>
</dbReference>
<organism evidence="1 2">
    <name type="scientific">Sphingomonas changnyeongensis</name>
    <dbReference type="NCBI Taxonomy" id="2698679"/>
    <lineage>
        <taxon>Bacteria</taxon>
        <taxon>Pseudomonadati</taxon>
        <taxon>Pseudomonadota</taxon>
        <taxon>Alphaproteobacteria</taxon>
        <taxon>Sphingomonadales</taxon>
        <taxon>Sphingomonadaceae</taxon>
        <taxon>Sphingomonas</taxon>
    </lineage>
</organism>
<keyword evidence="2" id="KW-1185">Reference proteome</keyword>
<dbReference type="AlphaFoldDB" id="A0A7Z2NXY9"/>
<gene>
    <name evidence="1" type="ORF">GVO57_12885</name>
</gene>
<dbReference type="Proteomes" id="UP000464468">
    <property type="component" value="Chromosome"/>
</dbReference>
<sequence length="75" mass="8132">MEKAMPMMRPMTRTELLHRAVELGDELIALADRLPGSLAAPHLSLGIEMLRAELAAADKLNRLRDTASGSHSPEG</sequence>
<proteinExistence type="predicted"/>
<reference evidence="1 2" key="1">
    <citation type="submission" date="2020-01" db="EMBL/GenBank/DDBJ databases">
        <title>Sphingomonas sp. C33 whole genome sequece.</title>
        <authorList>
            <person name="Park C."/>
        </authorList>
    </citation>
    <scope>NUCLEOTIDE SEQUENCE [LARGE SCALE GENOMIC DNA]</scope>
    <source>
        <strain evidence="1 2">C33</strain>
    </source>
</reference>
<evidence type="ECO:0000313" key="2">
    <source>
        <dbReference type="Proteomes" id="UP000464468"/>
    </source>
</evidence>
<name>A0A7Z2NXY9_9SPHN</name>
<dbReference type="EMBL" id="CP047895">
    <property type="protein sequence ID" value="QHL91532.1"/>
    <property type="molecule type" value="Genomic_DNA"/>
</dbReference>
<evidence type="ECO:0000313" key="1">
    <source>
        <dbReference type="EMBL" id="QHL91532.1"/>
    </source>
</evidence>
<protein>
    <submittedName>
        <fullName evidence="1">Uncharacterized protein</fullName>
    </submittedName>
</protein>
<dbReference type="KEGG" id="schy:GVO57_12885"/>
<accession>A0A7Z2NXY9</accession>